<sequence>MSEAIPRTPRRRGRLLTLTALAAGAGAAAWALRDLPAAFGRRPDAERDARIRNSPQFADGVFHNAPSTLARGAQEVPRPDRDTVRRMLTEREGRTPVRPVPLVRQLDSPDRPAAAGVELTWYGHASALVEVEGTRVLLDPIWSERCSPSAHVGPKRLHPVPVELEELPTVDVVLISHDHYDHLDMPTVKRLVRSQSAPFAVPLGIGGHLRRWGVPEHRIIELDWDETCTLGELTVTLTSAHHFSGRALTRNTTLWGSWVIAGPTRKVFYTGDSGYFEGYAKIGAEHGPFDASLMQIGAYDAAWADIHMTPEDAVLAHRELDGGLLVPVHWCTFNLGLHPWAEPVERLLAEAKAQGVRVAVPRPGERVDVVDPPELDGWWEGLA</sequence>
<dbReference type="PIRSF" id="PIRSF038896">
    <property type="entry name" value="NAPE-PLD"/>
    <property type="match status" value="1"/>
</dbReference>
<proteinExistence type="predicted"/>
<evidence type="ECO:0000313" key="2">
    <source>
        <dbReference type="EMBL" id="GAA1239225.1"/>
    </source>
</evidence>
<evidence type="ECO:0000259" key="1">
    <source>
        <dbReference type="Pfam" id="PF12706"/>
    </source>
</evidence>
<reference evidence="3" key="1">
    <citation type="journal article" date="2019" name="Int. J. Syst. Evol. Microbiol.">
        <title>The Global Catalogue of Microorganisms (GCM) 10K type strain sequencing project: providing services to taxonomists for standard genome sequencing and annotation.</title>
        <authorList>
            <consortium name="The Broad Institute Genomics Platform"/>
            <consortium name="The Broad Institute Genome Sequencing Center for Infectious Disease"/>
            <person name="Wu L."/>
            <person name="Ma J."/>
        </authorList>
    </citation>
    <scope>NUCLEOTIDE SEQUENCE [LARGE SCALE GENOMIC DNA]</scope>
    <source>
        <strain evidence="3">JCM 13004</strain>
    </source>
</reference>
<dbReference type="Gene3D" id="3.60.15.10">
    <property type="entry name" value="Ribonuclease Z/Hydroxyacylglutathione hydrolase-like"/>
    <property type="match status" value="1"/>
</dbReference>
<protein>
    <submittedName>
        <fullName evidence="2">MBL fold metallo-hydrolase</fullName>
    </submittedName>
</protein>
<dbReference type="Proteomes" id="UP001500037">
    <property type="component" value="Unassembled WGS sequence"/>
</dbReference>
<name>A0ABP4GUP8_9ACTN</name>
<dbReference type="EMBL" id="BAAALF010000048">
    <property type="protein sequence ID" value="GAA1239225.1"/>
    <property type="molecule type" value="Genomic_DNA"/>
</dbReference>
<dbReference type="PANTHER" id="PTHR15032">
    <property type="entry name" value="N-ACYL-PHOSPHATIDYLETHANOLAMINE-HYDROLYZING PHOSPHOLIPASE D"/>
    <property type="match status" value="1"/>
</dbReference>
<dbReference type="InterPro" id="IPR036866">
    <property type="entry name" value="RibonucZ/Hydroxyglut_hydro"/>
</dbReference>
<comment type="caution">
    <text evidence="2">The sequence shown here is derived from an EMBL/GenBank/DDBJ whole genome shotgun (WGS) entry which is preliminary data.</text>
</comment>
<dbReference type="InterPro" id="IPR001279">
    <property type="entry name" value="Metallo-B-lactamas"/>
</dbReference>
<gene>
    <name evidence="2" type="ORF">GCM10009665_32160</name>
</gene>
<dbReference type="SUPFAM" id="SSF56281">
    <property type="entry name" value="Metallo-hydrolase/oxidoreductase"/>
    <property type="match status" value="1"/>
</dbReference>
<dbReference type="PANTHER" id="PTHR15032:SF4">
    <property type="entry name" value="N-ACYL-PHOSPHATIDYLETHANOLAMINE-HYDROLYZING PHOSPHOLIPASE D"/>
    <property type="match status" value="1"/>
</dbReference>
<feature type="domain" description="Metallo-beta-lactamase" evidence="1">
    <location>
        <begin position="134"/>
        <end position="330"/>
    </location>
</feature>
<dbReference type="RefSeq" id="WP_344442286.1">
    <property type="nucleotide sequence ID" value="NZ_BAAALF010000048.1"/>
</dbReference>
<keyword evidence="3" id="KW-1185">Reference proteome</keyword>
<organism evidence="2 3">
    <name type="scientific">Kitasatospora nipponensis</name>
    <dbReference type="NCBI Taxonomy" id="258049"/>
    <lineage>
        <taxon>Bacteria</taxon>
        <taxon>Bacillati</taxon>
        <taxon>Actinomycetota</taxon>
        <taxon>Actinomycetes</taxon>
        <taxon>Kitasatosporales</taxon>
        <taxon>Streptomycetaceae</taxon>
        <taxon>Kitasatospora</taxon>
    </lineage>
</organism>
<dbReference type="InterPro" id="IPR024884">
    <property type="entry name" value="NAPE-PLD"/>
</dbReference>
<accession>A0ABP4GUP8</accession>
<dbReference type="Pfam" id="PF12706">
    <property type="entry name" value="Lactamase_B_2"/>
    <property type="match status" value="1"/>
</dbReference>
<evidence type="ECO:0000313" key="3">
    <source>
        <dbReference type="Proteomes" id="UP001500037"/>
    </source>
</evidence>